<dbReference type="SUPFAM" id="SSF52499">
    <property type="entry name" value="Isochorismatase-like hydrolases"/>
    <property type="match status" value="1"/>
</dbReference>
<dbReference type="Proteomes" id="UP000184518">
    <property type="component" value="Unassembled WGS sequence"/>
</dbReference>
<proteinExistence type="predicted"/>
<evidence type="ECO:0000259" key="1">
    <source>
        <dbReference type="Pfam" id="PF00857"/>
    </source>
</evidence>
<name>A0A1M5L1P6_9FLAO</name>
<accession>A0A1M5L1P6</accession>
<keyword evidence="3" id="KW-1185">Reference proteome</keyword>
<dbReference type="InterPro" id="IPR036380">
    <property type="entry name" value="Isochorismatase-like_sf"/>
</dbReference>
<dbReference type="EMBL" id="FQUT01000018">
    <property type="protein sequence ID" value="SHG58669.1"/>
    <property type="molecule type" value="Genomic_DNA"/>
</dbReference>
<evidence type="ECO:0000313" key="3">
    <source>
        <dbReference type="Proteomes" id="UP000184518"/>
    </source>
</evidence>
<dbReference type="InterPro" id="IPR000868">
    <property type="entry name" value="Isochorismatase-like_dom"/>
</dbReference>
<dbReference type="Pfam" id="PF00857">
    <property type="entry name" value="Isochorismatase"/>
    <property type="match status" value="1"/>
</dbReference>
<reference evidence="3" key="1">
    <citation type="submission" date="2016-11" db="EMBL/GenBank/DDBJ databases">
        <authorList>
            <person name="Varghese N."/>
            <person name="Submissions S."/>
        </authorList>
    </citation>
    <scope>NUCLEOTIDE SEQUENCE [LARGE SCALE GENOMIC DNA]</scope>
    <source>
        <strain evidence="3">DSM 27619</strain>
    </source>
</reference>
<dbReference type="AlphaFoldDB" id="A0A1M5L1P6"/>
<evidence type="ECO:0000313" key="2">
    <source>
        <dbReference type="EMBL" id="SHG58669.1"/>
    </source>
</evidence>
<protein>
    <submittedName>
        <fullName evidence="2">Nicotinamidase-related amidase</fullName>
    </submittedName>
</protein>
<dbReference type="STRING" id="1416778.SAMN05443633_11821"/>
<sequence>MHTKAFNPENSAVLLIDHQIGTMGWTHSHDINLVKQNAIKLAKIAAALNLPVILTSSMEENVQGPLIPELEEILPEAFAARIKRPGIVNAMHHDGFNHAVKVLERKKLFVAGVTTEICVTFPVLQMLDEGYEVQVSADASASYTKYGDELALARMRAAGAIITTVDQIISELAIDWTSPNGQKLVGILNYH</sequence>
<dbReference type="Gene3D" id="3.40.50.850">
    <property type="entry name" value="Isochorismatase-like"/>
    <property type="match status" value="1"/>
</dbReference>
<feature type="domain" description="Isochorismatase-like" evidence="1">
    <location>
        <begin position="11"/>
        <end position="167"/>
    </location>
</feature>
<dbReference type="RefSeq" id="WP_072963413.1">
    <property type="nucleotide sequence ID" value="NZ_FQUT01000018.1"/>
</dbReference>
<dbReference type="PANTHER" id="PTHR43559:SF3">
    <property type="entry name" value="HYDROLASE YCAC-RELATED"/>
    <property type="match status" value="1"/>
</dbReference>
<dbReference type="InterPro" id="IPR053152">
    <property type="entry name" value="Hydrolase_YcaC-like"/>
</dbReference>
<organism evidence="2 3">
    <name type="scientific">Chryseobacterium arachidis</name>
    <dbReference type="NCBI Taxonomy" id="1416778"/>
    <lineage>
        <taxon>Bacteria</taxon>
        <taxon>Pseudomonadati</taxon>
        <taxon>Bacteroidota</taxon>
        <taxon>Flavobacteriia</taxon>
        <taxon>Flavobacteriales</taxon>
        <taxon>Weeksellaceae</taxon>
        <taxon>Chryseobacterium group</taxon>
        <taxon>Chryseobacterium</taxon>
    </lineage>
</organism>
<gene>
    <name evidence="2" type="ORF">SAMN05443633_11821</name>
</gene>
<dbReference type="OrthoDB" id="9789777at2"/>
<dbReference type="PANTHER" id="PTHR43559">
    <property type="entry name" value="HYDROLASE YCAC-RELATED"/>
    <property type="match status" value="1"/>
</dbReference>